<feature type="chain" id="PRO_5038459543" description="PepSY domain-containing protein" evidence="2">
    <location>
        <begin position="22"/>
        <end position="160"/>
    </location>
</feature>
<dbReference type="RefSeq" id="WP_262428333.1">
    <property type="nucleotide sequence ID" value="NZ_JACRTG010000003.1"/>
</dbReference>
<evidence type="ECO:0000313" key="3">
    <source>
        <dbReference type="EMBL" id="MBC8586867.1"/>
    </source>
</evidence>
<organism evidence="3 4">
    <name type="scientific">Paratissierella segnis</name>
    <dbReference type="NCBI Taxonomy" id="2763679"/>
    <lineage>
        <taxon>Bacteria</taxon>
        <taxon>Bacillati</taxon>
        <taxon>Bacillota</taxon>
        <taxon>Tissierellia</taxon>
        <taxon>Tissierellales</taxon>
        <taxon>Tissierellaceae</taxon>
        <taxon>Paratissierella</taxon>
    </lineage>
</organism>
<proteinExistence type="predicted"/>
<sequence>MKKIIALLLVFTLAMSFLVGCGKKDNGEKDVPPTDNQIEENKDQNDDAEKGETKFEEKDGLLIYVDTENSPFEDSGLKISINKDENYVEFIKTDLEGNETVDYYKFDYSTNTMEKYYYVSAMGTAFYYYFDLETGELAKVEDGDHKDTTEGMKEAGRLSL</sequence>
<gene>
    <name evidence="3" type="ORF">H8707_01255</name>
</gene>
<keyword evidence="4" id="KW-1185">Reference proteome</keyword>
<evidence type="ECO:0008006" key="5">
    <source>
        <dbReference type="Google" id="ProtNLM"/>
    </source>
</evidence>
<feature type="signal peptide" evidence="2">
    <location>
        <begin position="1"/>
        <end position="21"/>
    </location>
</feature>
<keyword evidence="2" id="KW-0732">Signal</keyword>
<feature type="region of interest" description="Disordered" evidence="1">
    <location>
        <begin position="26"/>
        <end position="52"/>
    </location>
</feature>
<comment type="caution">
    <text evidence="3">The sequence shown here is derived from an EMBL/GenBank/DDBJ whole genome shotgun (WGS) entry which is preliminary data.</text>
</comment>
<evidence type="ECO:0000256" key="1">
    <source>
        <dbReference type="SAM" id="MobiDB-lite"/>
    </source>
</evidence>
<reference evidence="3" key="1">
    <citation type="submission" date="2020-08" db="EMBL/GenBank/DDBJ databases">
        <title>Genome public.</title>
        <authorList>
            <person name="Liu C."/>
            <person name="Sun Q."/>
        </authorList>
    </citation>
    <scope>NUCLEOTIDE SEQUENCE</scope>
    <source>
        <strain evidence="3">BX21</strain>
    </source>
</reference>
<evidence type="ECO:0000313" key="4">
    <source>
        <dbReference type="Proteomes" id="UP000601171"/>
    </source>
</evidence>
<protein>
    <recommendedName>
        <fullName evidence="5">PepSY domain-containing protein</fullName>
    </recommendedName>
</protein>
<accession>A0A926EUL4</accession>
<dbReference type="EMBL" id="JACRTG010000003">
    <property type="protein sequence ID" value="MBC8586867.1"/>
    <property type="molecule type" value="Genomic_DNA"/>
</dbReference>
<dbReference type="AlphaFoldDB" id="A0A926EUL4"/>
<dbReference type="Proteomes" id="UP000601171">
    <property type="component" value="Unassembled WGS sequence"/>
</dbReference>
<dbReference type="PROSITE" id="PS51257">
    <property type="entry name" value="PROKAR_LIPOPROTEIN"/>
    <property type="match status" value="1"/>
</dbReference>
<feature type="compositionally biased region" description="Basic and acidic residues" evidence="1">
    <location>
        <begin position="39"/>
        <end position="52"/>
    </location>
</feature>
<name>A0A926EUL4_9FIRM</name>
<evidence type="ECO:0000256" key="2">
    <source>
        <dbReference type="SAM" id="SignalP"/>
    </source>
</evidence>